<dbReference type="AlphaFoldDB" id="A0A2G4F6N5"/>
<dbReference type="Pfam" id="PF18929">
    <property type="entry name" value="DUF5678"/>
    <property type="match status" value="1"/>
</dbReference>
<keyword evidence="1" id="KW-0378">Hydrolase</keyword>
<evidence type="ECO:0000259" key="2">
    <source>
        <dbReference type="PROSITE" id="PS50175"/>
    </source>
</evidence>
<organism evidence="3 4">
    <name type="scientific">Tychonema bourrellyi FEM_GT703</name>
    <dbReference type="NCBI Taxonomy" id="2040638"/>
    <lineage>
        <taxon>Bacteria</taxon>
        <taxon>Bacillati</taxon>
        <taxon>Cyanobacteriota</taxon>
        <taxon>Cyanophyceae</taxon>
        <taxon>Oscillatoriophycideae</taxon>
        <taxon>Oscillatoriales</taxon>
        <taxon>Microcoleaceae</taxon>
        <taxon>Tychonema</taxon>
    </lineage>
</organism>
<dbReference type="Gene3D" id="2.40.70.10">
    <property type="entry name" value="Acid Proteases"/>
    <property type="match status" value="1"/>
</dbReference>
<accession>A0A2G4F6N5</accession>
<evidence type="ECO:0000313" key="4">
    <source>
        <dbReference type="Proteomes" id="UP000226442"/>
    </source>
</evidence>
<protein>
    <recommendedName>
        <fullName evidence="2">Peptidase A2 domain-containing protein</fullName>
    </recommendedName>
</protein>
<sequence length="197" mass="22369">MLKWLNRNRQQLKQYAHQYVAYNANGIIANSENLREILHLAEASGELFSIYLVPGFTASILILPIYFRTVSTHDWSPTYQINLKHKELVMNATMIVDSGADFSIISLKAGQDLGYALADGEQILVGQTIGGTVEYVLRQIEMTIDGQTLMVPTAWIQNNIADVMLLGREVVFDKFNIEFRQADEEIIFTRREDKLAL</sequence>
<reference evidence="3" key="1">
    <citation type="submission" date="2017-10" db="EMBL/GenBank/DDBJ databases">
        <title>Draft genome sequence of the planktic cyanobacteria Tychonema bourrellyi isolated from alpine lentic freshwater.</title>
        <authorList>
            <person name="Tett A."/>
            <person name="Armanini F."/>
            <person name="Asnicar F."/>
            <person name="Boscaini A."/>
            <person name="Pasolli E."/>
            <person name="Zolfo M."/>
            <person name="Donati C."/>
            <person name="Salmaso N."/>
            <person name="Segata N."/>
        </authorList>
    </citation>
    <scope>NUCLEOTIDE SEQUENCE</scope>
    <source>
        <strain evidence="3">FEM_GT703</strain>
    </source>
</reference>
<dbReference type="GO" id="GO:0006508">
    <property type="term" value="P:proteolysis"/>
    <property type="evidence" value="ECO:0007669"/>
    <property type="project" value="InterPro"/>
</dbReference>
<feature type="domain" description="Peptidase A2" evidence="2">
    <location>
        <begin position="92"/>
        <end position="170"/>
    </location>
</feature>
<dbReference type="InterPro" id="IPR021109">
    <property type="entry name" value="Peptidase_aspartic_dom_sf"/>
</dbReference>
<dbReference type="InterPro" id="IPR043734">
    <property type="entry name" value="DUF5678"/>
</dbReference>
<dbReference type="PROSITE" id="PS00141">
    <property type="entry name" value="ASP_PROTEASE"/>
    <property type="match status" value="1"/>
</dbReference>
<proteinExistence type="predicted"/>
<name>A0A2G4F6N5_9CYAN</name>
<comment type="caution">
    <text evidence="3">The sequence shown here is derived from an EMBL/GenBank/DDBJ whole genome shotgun (WGS) entry which is preliminary data.</text>
</comment>
<dbReference type="InterPro" id="IPR001969">
    <property type="entry name" value="Aspartic_peptidase_AS"/>
</dbReference>
<gene>
    <name evidence="3" type="ORF">CP500_000290</name>
</gene>
<evidence type="ECO:0000313" key="3">
    <source>
        <dbReference type="EMBL" id="PHX57453.1"/>
    </source>
</evidence>
<keyword evidence="4" id="KW-1185">Reference proteome</keyword>
<dbReference type="InterPro" id="IPR001995">
    <property type="entry name" value="Peptidase_A2_cat"/>
</dbReference>
<dbReference type="OrthoDB" id="459104at2"/>
<dbReference type="SUPFAM" id="SSF50630">
    <property type="entry name" value="Acid proteases"/>
    <property type="match status" value="1"/>
</dbReference>
<evidence type="ECO:0000256" key="1">
    <source>
        <dbReference type="ARBA" id="ARBA00022801"/>
    </source>
</evidence>
<dbReference type="Pfam" id="PF13650">
    <property type="entry name" value="Asp_protease_2"/>
    <property type="match status" value="1"/>
</dbReference>
<dbReference type="GO" id="GO:0004190">
    <property type="term" value="F:aspartic-type endopeptidase activity"/>
    <property type="evidence" value="ECO:0007669"/>
    <property type="project" value="InterPro"/>
</dbReference>
<dbReference type="Proteomes" id="UP000226442">
    <property type="component" value="Unassembled WGS sequence"/>
</dbReference>
<dbReference type="EMBL" id="NXIB02000001">
    <property type="protein sequence ID" value="PHX57453.1"/>
    <property type="molecule type" value="Genomic_DNA"/>
</dbReference>
<dbReference type="PROSITE" id="PS50175">
    <property type="entry name" value="ASP_PROT_RETROV"/>
    <property type="match status" value="1"/>
</dbReference>